<dbReference type="PROSITE" id="PS00211">
    <property type="entry name" value="ABC_TRANSPORTER_1"/>
    <property type="match status" value="1"/>
</dbReference>
<dbReference type="FunFam" id="3.40.50.300:FF:000134">
    <property type="entry name" value="Iron-enterobactin ABC transporter ATP-binding protein"/>
    <property type="match status" value="1"/>
</dbReference>
<dbReference type="PANTHER" id="PTHR42734:SF19">
    <property type="entry name" value="IRON COMPOUNDS ABC TRANSPORTER, ATP-BINDING PROTEIN"/>
    <property type="match status" value="1"/>
</dbReference>
<keyword evidence="1" id="KW-0813">Transport</keyword>
<dbReference type="InterPro" id="IPR003439">
    <property type="entry name" value="ABC_transporter-like_ATP-bd"/>
</dbReference>
<protein>
    <submittedName>
        <fullName evidence="5">ABC transporter ATP-binding protein</fullName>
    </submittedName>
</protein>
<dbReference type="RefSeq" id="WP_349945355.1">
    <property type="nucleotide sequence ID" value="NZ_CP157940.1"/>
</dbReference>
<gene>
    <name evidence="5" type="ORF">ABFV83_16450</name>
</gene>
<dbReference type="InterPro" id="IPR050153">
    <property type="entry name" value="Metal_Ion_Import_ABC"/>
</dbReference>
<dbReference type="PANTHER" id="PTHR42734">
    <property type="entry name" value="METAL TRANSPORT SYSTEM ATP-BINDING PROTEIN TM_0124-RELATED"/>
    <property type="match status" value="1"/>
</dbReference>
<proteinExistence type="predicted"/>
<name>A0AAU7PLZ1_9FIRM</name>
<dbReference type="SUPFAM" id="SSF52540">
    <property type="entry name" value="P-loop containing nucleoside triphosphate hydrolases"/>
    <property type="match status" value="1"/>
</dbReference>
<dbReference type="Gene3D" id="3.40.50.300">
    <property type="entry name" value="P-loop containing nucleotide triphosphate hydrolases"/>
    <property type="match status" value="1"/>
</dbReference>
<dbReference type="EMBL" id="CP157940">
    <property type="protein sequence ID" value="XBS53392.1"/>
    <property type="molecule type" value="Genomic_DNA"/>
</dbReference>
<dbReference type="Pfam" id="PF00005">
    <property type="entry name" value="ABC_tran"/>
    <property type="match status" value="1"/>
</dbReference>
<evidence type="ECO:0000256" key="3">
    <source>
        <dbReference type="ARBA" id="ARBA00022840"/>
    </source>
</evidence>
<feature type="domain" description="ABC transporter" evidence="4">
    <location>
        <begin position="3"/>
        <end position="240"/>
    </location>
</feature>
<keyword evidence="3 5" id="KW-0067">ATP-binding</keyword>
<keyword evidence="2" id="KW-0547">Nucleotide-binding</keyword>
<reference evidence="5" key="1">
    <citation type="submission" date="2024-06" db="EMBL/GenBank/DDBJ databases">
        <title>Lacrimispora cavernae sp. nov., a novel anaerobe isolated from bat guano pile inside a cave.</title>
        <authorList>
            <person name="Miller S.L."/>
            <person name="Lu N."/>
            <person name="King J."/>
            <person name="Sankaranarayanan K."/>
            <person name="Lawson P.A."/>
        </authorList>
    </citation>
    <scope>NUCLEOTIDE SEQUENCE</scope>
    <source>
        <strain evidence="5">BS-2</strain>
    </source>
</reference>
<dbReference type="InterPro" id="IPR027417">
    <property type="entry name" value="P-loop_NTPase"/>
</dbReference>
<evidence type="ECO:0000256" key="2">
    <source>
        <dbReference type="ARBA" id="ARBA00022741"/>
    </source>
</evidence>
<organism evidence="5">
    <name type="scientific">Lacrimispora sp. BS-2</name>
    <dbReference type="NCBI Taxonomy" id="3151850"/>
    <lineage>
        <taxon>Bacteria</taxon>
        <taxon>Bacillati</taxon>
        <taxon>Bacillota</taxon>
        <taxon>Clostridia</taxon>
        <taxon>Lachnospirales</taxon>
        <taxon>Lachnospiraceae</taxon>
        <taxon>Lacrimispora</taxon>
    </lineage>
</organism>
<dbReference type="GO" id="GO:0016887">
    <property type="term" value="F:ATP hydrolysis activity"/>
    <property type="evidence" value="ECO:0007669"/>
    <property type="project" value="InterPro"/>
</dbReference>
<dbReference type="GO" id="GO:0005524">
    <property type="term" value="F:ATP binding"/>
    <property type="evidence" value="ECO:0007669"/>
    <property type="project" value="UniProtKB-KW"/>
</dbReference>
<sequence length="263" mass="29140">MMLEVNGISFFYKPDRMILEDISFQADKGDIVCLLGPNGTGKTTLLRCLLGFSKMKSGSIRIDGKDMSSSVSSRRRARMMAYVPQSSGITFPYEAFEVVLMGRLSHLSLGGSPSEKDRSVAREAMERMGILELEHTLFQELSGGERQMVLVARALAQQSDILVMDEPTANLDYGNQVKMLRVIKKLSAQGYTVLMTSHFPEHAFLACSRVVMMQDGYIMAQGTPEEVVTSDSLSSLYQTPVHVTETDINMDGRAVKVCVPLMF</sequence>
<evidence type="ECO:0000313" key="5">
    <source>
        <dbReference type="EMBL" id="XBS53392.1"/>
    </source>
</evidence>
<accession>A0AAU7PLZ1</accession>
<dbReference type="AlphaFoldDB" id="A0AAU7PLZ1"/>
<dbReference type="PROSITE" id="PS50893">
    <property type="entry name" value="ABC_TRANSPORTER_2"/>
    <property type="match status" value="1"/>
</dbReference>
<evidence type="ECO:0000256" key="1">
    <source>
        <dbReference type="ARBA" id="ARBA00022448"/>
    </source>
</evidence>
<dbReference type="InterPro" id="IPR003593">
    <property type="entry name" value="AAA+_ATPase"/>
</dbReference>
<dbReference type="SMART" id="SM00382">
    <property type="entry name" value="AAA"/>
    <property type="match status" value="1"/>
</dbReference>
<dbReference type="InterPro" id="IPR017871">
    <property type="entry name" value="ABC_transporter-like_CS"/>
</dbReference>
<evidence type="ECO:0000259" key="4">
    <source>
        <dbReference type="PROSITE" id="PS50893"/>
    </source>
</evidence>